<dbReference type="RefSeq" id="WP_015498676.1">
    <property type="nucleotide sequence ID" value="NC_020911.1"/>
</dbReference>
<dbReference type="Pfam" id="PF16976">
    <property type="entry name" value="RcpC"/>
    <property type="match status" value="1"/>
</dbReference>
<reference evidence="2 3" key="1">
    <citation type="journal article" date="2013" name="PLoS ONE">
        <title>Poles Apart: Arctic and Antarctic Octadecabacter strains Share High Genome Plasticity and a New Type of Xanthorhodopsin.</title>
        <authorList>
            <person name="Vollmers J."/>
            <person name="Voget S."/>
            <person name="Dietrich S."/>
            <person name="Gollnow K."/>
            <person name="Smits M."/>
            <person name="Meyer K."/>
            <person name="Brinkhoff T."/>
            <person name="Simon M."/>
            <person name="Daniel R."/>
        </authorList>
    </citation>
    <scope>NUCLEOTIDE SEQUENCE [LARGE SCALE GENOMIC DNA]</scope>
    <source>
        <strain evidence="2 3">307</strain>
    </source>
</reference>
<dbReference type="InterPro" id="IPR031571">
    <property type="entry name" value="RcpC_dom"/>
</dbReference>
<evidence type="ECO:0000259" key="1">
    <source>
        <dbReference type="Pfam" id="PF16976"/>
    </source>
</evidence>
<dbReference type="AlphaFoldDB" id="M9R4C9"/>
<dbReference type="KEGG" id="oat:OAN307_c09120"/>
<proteinExistence type="predicted"/>
<dbReference type="OrthoDB" id="163768at2"/>
<organism evidence="2 3">
    <name type="scientific">Octadecabacter antarcticus 307</name>
    <dbReference type="NCBI Taxonomy" id="391626"/>
    <lineage>
        <taxon>Bacteria</taxon>
        <taxon>Pseudomonadati</taxon>
        <taxon>Pseudomonadota</taxon>
        <taxon>Alphaproteobacteria</taxon>
        <taxon>Rhodobacterales</taxon>
        <taxon>Roseobacteraceae</taxon>
        <taxon>Octadecabacter</taxon>
    </lineage>
</organism>
<name>M9R4C9_9RHOB</name>
<keyword evidence="3" id="KW-1185">Reference proteome</keyword>
<evidence type="ECO:0000313" key="2">
    <source>
        <dbReference type="EMBL" id="AGI66633.1"/>
    </source>
</evidence>
<gene>
    <name evidence="2" type="ORF">OAN307_c09120</name>
</gene>
<accession>M9R4C9</accession>
<dbReference type="CDD" id="cd11614">
    <property type="entry name" value="SAF_CpaB_FlgA_like"/>
    <property type="match status" value="1"/>
</dbReference>
<dbReference type="HOGENOM" id="CLU_057068_4_1_5"/>
<dbReference type="EMBL" id="CP003740">
    <property type="protein sequence ID" value="AGI66633.1"/>
    <property type="molecule type" value="Genomic_DNA"/>
</dbReference>
<dbReference type="STRING" id="391626.OAN307_c09120"/>
<dbReference type="InterPro" id="IPR017592">
    <property type="entry name" value="Pilus_assmbl_Flp-typ_CpaB"/>
</dbReference>
<evidence type="ECO:0000313" key="3">
    <source>
        <dbReference type="Proteomes" id="UP000005307"/>
    </source>
</evidence>
<dbReference type="Proteomes" id="UP000005307">
    <property type="component" value="Chromosome"/>
</dbReference>
<protein>
    <recommendedName>
        <fullName evidence="1">Flp pilus assembly protein RcpC/CpaB domain-containing protein</fullName>
    </recommendedName>
</protein>
<sequence>MRAVFGLVLFVGMGLAGFAIYMVQGYLQEQNANLERQRAAMELAVPTVHVYAVNRVMEHGEQITMQDIIMIRYAEPYLPEGVFRTAEELFSAGPDELRVVIRQMEPNEPILATKVTAPGEVGGITALLARGMRAFTIEVDVSSGVSGFLNPGDRVDVYWTGRVNGIDGANTNGEFTKLIQAGIELVAIDQTSESGRIGASIARTVTVQVTPDQVAALAQAQATGNLSLSLVGREDDTVASSVEVNQASLLGIEAQAPTPEIQTAEICSIRTRRGAEVVDIPIPCTN</sequence>
<dbReference type="NCBIfam" id="TIGR03177">
    <property type="entry name" value="pilus_cpaB"/>
    <property type="match status" value="1"/>
</dbReference>
<dbReference type="eggNOG" id="COG3745">
    <property type="taxonomic scope" value="Bacteria"/>
</dbReference>
<feature type="domain" description="Flp pilus assembly protein RcpC/CpaB" evidence="1">
    <location>
        <begin position="123"/>
        <end position="230"/>
    </location>
</feature>